<keyword evidence="3" id="KW-1185">Reference proteome</keyword>
<organism evidence="2 3">
    <name type="scientific">Dactylonectria estremocensis</name>
    <dbReference type="NCBI Taxonomy" id="1079267"/>
    <lineage>
        <taxon>Eukaryota</taxon>
        <taxon>Fungi</taxon>
        <taxon>Dikarya</taxon>
        <taxon>Ascomycota</taxon>
        <taxon>Pezizomycotina</taxon>
        <taxon>Sordariomycetes</taxon>
        <taxon>Hypocreomycetidae</taxon>
        <taxon>Hypocreales</taxon>
        <taxon>Nectriaceae</taxon>
        <taxon>Dactylonectria</taxon>
    </lineage>
</organism>
<dbReference type="EMBL" id="JAGMUU010000001">
    <property type="protein sequence ID" value="KAH7163186.1"/>
    <property type="molecule type" value="Genomic_DNA"/>
</dbReference>
<dbReference type="AlphaFoldDB" id="A0A9P9FK42"/>
<feature type="region of interest" description="Disordered" evidence="1">
    <location>
        <begin position="314"/>
        <end position="347"/>
    </location>
</feature>
<feature type="compositionally biased region" description="Acidic residues" evidence="1">
    <location>
        <begin position="336"/>
        <end position="347"/>
    </location>
</feature>
<protein>
    <recommendedName>
        <fullName evidence="4">BTB domain-containing protein</fullName>
    </recommendedName>
</protein>
<evidence type="ECO:0000313" key="3">
    <source>
        <dbReference type="Proteomes" id="UP000717696"/>
    </source>
</evidence>
<proteinExistence type="predicted"/>
<evidence type="ECO:0000313" key="2">
    <source>
        <dbReference type="EMBL" id="KAH7163186.1"/>
    </source>
</evidence>
<reference evidence="2" key="1">
    <citation type="journal article" date="2021" name="Nat. Commun.">
        <title>Genetic determinants of endophytism in the Arabidopsis root mycobiome.</title>
        <authorList>
            <person name="Mesny F."/>
            <person name="Miyauchi S."/>
            <person name="Thiergart T."/>
            <person name="Pickel B."/>
            <person name="Atanasova L."/>
            <person name="Karlsson M."/>
            <person name="Huettel B."/>
            <person name="Barry K.W."/>
            <person name="Haridas S."/>
            <person name="Chen C."/>
            <person name="Bauer D."/>
            <person name="Andreopoulos W."/>
            <person name="Pangilinan J."/>
            <person name="LaButti K."/>
            <person name="Riley R."/>
            <person name="Lipzen A."/>
            <person name="Clum A."/>
            <person name="Drula E."/>
            <person name="Henrissat B."/>
            <person name="Kohler A."/>
            <person name="Grigoriev I.V."/>
            <person name="Martin F.M."/>
            <person name="Hacquard S."/>
        </authorList>
    </citation>
    <scope>NUCLEOTIDE SEQUENCE</scope>
    <source>
        <strain evidence="2">MPI-CAGE-AT-0021</strain>
    </source>
</reference>
<accession>A0A9P9FK42</accession>
<comment type="caution">
    <text evidence="2">The sequence shown here is derived from an EMBL/GenBank/DDBJ whole genome shotgun (WGS) entry which is preliminary data.</text>
</comment>
<sequence length="366" mass="41789">MVPIMRPSSFERMTENSEGSRPSASRPTTTYKMAPTAPPPGPLSTVLIGPKQQRFKVNKRLLCASASFFSERLQDPPHGKPISLWLPRESASMFALYVEWVHLGSRFRHYIDDAVIHARETGEQHLRDFHWAMIRLHLFASHLALHRLQDLVMDAVQDLYLRRDWDVPPSLINFLYTECEDLAAIRLRRWGVAMVAFSFNGGPHMDFNTQESTDAEPTRFSDLLDQLPEFSADYDLHMRKMRESGLDIRFKNPQLRIPANRLRNDERAFGFRQCSFHSHRATVGERRCPHDGGASAKFHRIHPSITARGSMVAGLSTPSRRNHDVVPPPLFSGRLDEEEEGDEGDVEDEISKAIKHVRSISSTLKT</sequence>
<evidence type="ECO:0008006" key="4">
    <source>
        <dbReference type="Google" id="ProtNLM"/>
    </source>
</evidence>
<evidence type="ECO:0000256" key="1">
    <source>
        <dbReference type="SAM" id="MobiDB-lite"/>
    </source>
</evidence>
<name>A0A9P9FK42_9HYPO</name>
<dbReference type="OrthoDB" id="1022638at2759"/>
<feature type="compositionally biased region" description="Polar residues" evidence="1">
    <location>
        <begin position="16"/>
        <end position="31"/>
    </location>
</feature>
<feature type="region of interest" description="Disordered" evidence="1">
    <location>
        <begin position="1"/>
        <end position="42"/>
    </location>
</feature>
<dbReference type="Proteomes" id="UP000717696">
    <property type="component" value="Unassembled WGS sequence"/>
</dbReference>
<gene>
    <name evidence="2" type="ORF">B0J13DRAFT_31609</name>
</gene>